<dbReference type="Gene3D" id="3.30.70.890">
    <property type="entry name" value="GHMP kinase, C-terminal domain"/>
    <property type="match status" value="1"/>
</dbReference>
<evidence type="ECO:0000256" key="9">
    <source>
        <dbReference type="ARBA" id="ARBA00029438"/>
    </source>
</evidence>
<feature type="domain" description="GHMP kinase N-terminal" evidence="10">
    <location>
        <begin position="77"/>
        <end position="157"/>
    </location>
</feature>
<dbReference type="InterPro" id="IPR013750">
    <property type="entry name" value="GHMP_kinase_C_dom"/>
</dbReference>
<evidence type="ECO:0000256" key="6">
    <source>
        <dbReference type="ARBA" id="ARBA00022840"/>
    </source>
</evidence>
<dbReference type="InterPro" id="IPR036554">
    <property type="entry name" value="GHMP_kinase_C_sf"/>
</dbReference>
<dbReference type="PRINTS" id="PR00959">
    <property type="entry name" value="MEVGALKINASE"/>
</dbReference>
<dbReference type="eggNOG" id="COG1577">
    <property type="taxonomic scope" value="Bacteria"/>
</dbReference>
<comment type="pathway">
    <text evidence="9">Isoprenoid biosynthesis; isopentenyl diphosphate biosynthesis via mevalonate pathway; isopentenyl diphosphate from (R)-mevalonate: step 1/3.</text>
</comment>
<evidence type="ECO:0000256" key="3">
    <source>
        <dbReference type="ARBA" id="ARBA00022679"/>
    </source>
</evidence>
<keyword evidence="3" id="KW-0808">Transferase</keyword>
<dbReference type="PATRIC" id="fig|1184267.3.peg.1513"/>
<keyword evidence="5" id="KW-0418">Kinase</keyword>
<evidence type="ECO:0000256" key="8">
    <source>
        <dbReference type="ARBA" id="ARBA00023098"/>
    </source>
</evidence>
<dbReference type="InterPro" id="IPR006205">
    <property type="entry name" value="Mev_gal_kin"/>
</dbReference>
<name>M4V917_9BACT</name>
<dbReference type="UniPathway" id="UPA00057">
    <property type="reaction ID" value="UER00098"/>
</dbReference>
<dbReference type="SUPFAM" id="SSF54211">
    <property type="entry name" value="Ribosomal protein S5 domain 2-like"/>
    <property type="match status" value="1"/>
</dbReference>
<dbReference type="KEGG" id="bex:A11Q_1497"/>
<dbReference type="InterPro" id="IPR014721">
    <property type="entry name" value="Ribsml_uS5_D2-typ_fold_subgr"/>
</dbReference>
<proteinExistence type="predicted"/>
<keyword evidence="4" id="KW-0547">Nucleotide-binding</keyword>
<evidence type="ECO:0000256" key="1">
    <source>
        <dbReference type="ARBA" id="ARBA00022490"/>
    </source>
</evidence>
<keyword evidence="1" id="KW-0963">Cytoplasm</keyword>
<dbReference type="InterPro" id="IPR020568">
    <property type="entry name" value="Ribosomal_Su5_D2-typ_SF"/>
</dbReference>
<dbReference type="PANTHER" id="PTHR43290:SF2">
    <property type="entry name" value="MEVALONATE KINASE"/>
    <property type="match status" value="1"/>
</dbReference>
<dbReference type="Proteomes" id="UP000012040">
    <property type="component" value="Chromosome"/>
</dbReference>
<evidence type="ECO:0000259" key="11">
    <source>
        <dbReference type="Pfam" id="PF08544"/>
    </source>
</evidence>
<evidence type="ECO:0000313" key="13">
    <source>
        <dbReference type="Proteomes" id="UP000012040"/>
    </source>
</evidence>
<evidence type="ECO:0000256" key="4">
    <source>
        <dbReference type="ARBA" id="ARBA00022741"/>
    </source>
</evidence>
<dbReference type="GO" id="GO:0019287">
    <property type="term" value="P:isopentenyl diphosphate biosynthetic process, mevalonate pathway"/>
    <property type="evidence" value="ECO:0007669"/>
    <property type="project" value="UniProtKB-UniPathway"/>
</dbReference>
<evidence type="ECO:0000256" key="2">
    <source>
        <dbReference type="ARBA" id="ARBA00022516"/>
    </source>
</evidence>
<dbReference type="GO" id="GO:0005829">
    <property type="term" value="C:cytosol"/>
    <property type="evidence" value="ECO:0007669"/>
    <property type="project" value="TreeGrafter"/>
</dbReference>
<dbReference type="OrthoDB" id="5289540at2"/>
<dbReference type="GO" id="GO:0005524">
    <property type="term" value="F:ATP binding"/>
    <property type="evidence" value="ECO:0007669"/>
    <property type="project" value="UniProtKB-KW"/>
</dbReference>
<sequence>MRVILKNNDALTVDFEVRVPGKWILAGEHAVLRGCEAVVFPLESRYLQLQYSRKDSDLELQISGEKSAELELIIWSVIEKALKLLGLRRSELKGLVDMRSHIALGGGMGASATLCVALTEWLHYLGFVPHENKFSFARDLENLFHGESSGVDVAVTLARKPLVFLRDKGFSEIQIAQMPYLYLSYSGERGVTKDCIEKVKNIFVESPELAISIDRQMQDAVSEFKALLQSKVHSELQNEGTLLNWIKTMRKANNCFEQWGLVTENVKKHQKTLLDAGALAVKLTGSGGGGYVLSLWEKPLTTEPQKTQLANELGSEMIACFPE</sequence>
<dbReference type="EMBL" id="CP003537">
    <property type="protein sequence ID" value="AGH95713.1"/>
    <property type="molecule type" value="Genomic_DNA"/>
</dbReference>
<dbReference type="SUPFAM" id="SSF55060">
    <property type="entry name" value="GHMP Kinase, C-terminal domain"/>
    <property type="match status" value="1"/>
</dbReference>
<keyword evidence="8" id="KW-0443">Lipid metabolism</keyword>
<dbReference type="Gene3D" id="3.30.230.10">
    <property type="match status" value="1"/>
</dbReference>
<dbReference type="Pfam" id="PF00288">
    <property type="entry name" value="GHMP_kinases_N"/>
    <property type="match status" value="1"/>
</dbReference>
<dbReference type="HOGENOM" id="CLU_017814_0_0_7"/>
<feature type="domain" description="GHMP kinase C-terminal" evidence="11">
    <location>
        <begin position="256"/>
        <end position="296"/>
    </location>
</feature>
<evidence type="ECO:0000259" key="10">
    <source>
        <dbReference type="Pfam" id="PF00288"/>
    </source>
</evidence>
<gene>
    <name evidence="12" type="ORF">A11Q_1497</name>
</gene>
<dbReference type="PANTHER" id="PTHR43290">
    <property type="entry name" value="MEVALONATE KINASE"/>
    <property type="match status" value="1"/>
</dbReference>
<dbReference type="GO" id="GO:0004496">
    <property type="term" value="F:mevalonate kinase activity"/>
    <property type="evidence" value="ECO:0007669"/>
    <property type="project" value="InterPro"/>
</dbReference>
<keyword evidence="6" id="KW-0067">ATP-binding</keyword>
<accession>M4V917</accession>
<keyword evidence="2" id="KW-0444">Lipid biosynthesis</keyword>
<organism evidence="12 13">
    <name type="scientific">Pseudobdellovibrio exovorus JSS</name>
    <dbReference type="NCBI Taxonomy" id="1184267"/>
    <lineage>
        <taxon>Bacteria</taxon>
        <taxon>Pseudomonadati</taxon>
        <taxon>Bdellovibrionota</taxon>
        <taxon>Bdellovibrionia</taxon>
        <taxon>Bdellovibrionales</taxon>
        <taxon>Pseudobdellovibrionaceae</taxon>
        <taxon>Pseudobdellovibrio</taxon>
    </lineage>
</organism>
<evidence type="ECO:0000256" key="5">
    <source>
        <dbReference type="ARBA" id="ARBA00022777"/>
    </source>
</evidence>
<dbReference type="InterPro" id="IPR006204">
    <property type="entry name" value="GHMP_kinase_N_dom"/>
</dbReference>
<dbReference type="STRING" id="1184267.A11Q_1497"/>
<evidence type="ECO:0000313" key="12">
    <source>
        <dbReference type="EMBL" id="AGH95713.1"/>
    </source>
</evidence>
<keyword evidence="7" id="KW-0460">Magnesium</keyword>
<evidence type="ECO:0000256" key="7">
    <source>
        <dbReference type="ARBA" id="ARBA00022842"/>
    </source>
</evidence>
<protein>
    <submittedName>
        <fullName evidence="12">Uncharacterized protein</fullName>
    </submittedName>
</protein>
<dbReference type="Pfam" id="PF08544">
    <property type="entry name" value="GHMP_kinases_C"/>
    <property type="match status" value="1"/>
</dbReference>
<reference evidence="12 13" key="1">
    <citation type="journal article" date="2013" name="ISME J.">
        <title>By their genes ye shall know them: genomic signatures of predatory bacteria.</title>
        <authorList>
            <person name="Pasternak Z."/>
            <person name="Pietrokovski S."/>
            <person name="Rotem O."/>
            <person name="Gophna U."/>
            <person name="Lurie-Weinberger M.N."/>
            <person name="Jurkevitch E."/>
        </authorList>
    </citation>
    <scope>NUCLEOTIDE SEQUENCE [LARGE SCALE GENOMIC DNA]</scope>
    <source>
        <strain evidence="12 13">JSS</strain>
    </source>
</reference>
<dbReference type="AlphaFoldDB" id="M4V917"/>
<keyword evidence="13" id="KW-1185">Reference proteome</keyword>